<dbReference type="VEuPathDB" id="FungiDB:A1O9_02386"/>
<evidence type="ECO:0000313" key="1">
    <source>
        <dbReference type="EMBL" id="KEF60824.1"/>
    </source>
</evidence>
<dbReference type="PANTHER" id="PTHR38111">
    <property type="entry name" value="ZN(2)-C6 FUNGAL-TYPE DOMAIN-CONTAINING PROTEIN-RELATED"/>
    <property type="match status" value="1"/>
</dbReference>
<dbReference type="GeneID" id="25277330"/>
<sequence length="435" mass="48433">MSTSSSASPVKRSPPLEVVPSPSNDFTIFVGGVIDRVKFTLDSDLRYSLTWAFGGYLLEVPKRLGVNPALDAAASALVASHRRFNSGIKVASVDELTKYQYALSQLRSTLDDSALAASANTLCAVMLLMICQYFIGLIGNAFTSHSDGAAQILKAKGSRYNEADDFEAAMILSLRGPILFEGLFNRKIRFRNDEWDHLIKNRLENVTDVGKMLCCLARVPEIAERRHRALTNGEEYQFSDLRNESAEIYDVSVNISKNLQQLYMDAGSKATDSSGTKCRSVCSPRDWILYANYQRLYGLSLFTVCFLNCLLRSFTSSNETQAGLCVEVAYYTNEIITLAHESDAFRPLGSSYLILCLFIAWLSGPDNRTREQIIELWEGCCSDVPSIKPRIQELEATPFGYTIVDILDGISTKWAILSTEGADFEREPQSRDRPS</sequence>
<keyword evidence="2" id="KW-1185">Reference proteome</keyword>
<name>A0A072PL79_9EURO</name>
<accession>A0A072PL79</accession>
<organism evidence="1 2">
    <name type="scientific">Exophiala aquamarina CBS 119918</name>
    <dbReference type="NCBI Taxonomy" id="1182545"/>
    <lineage>
        <taxon>Eukaryota</taxon>
        <taxon>Fungi</taxon>
        <taxon>Dikarya</taxon>
        <taxon>Ascomycota</taxon>
        <taxon>Pezizomycotina</taxon>
        <taxon>Eurotiomycetes</taxon>
        <taxon>Chaetothyriomycetidae</taxon>
        <taxon>Chaetothyriales</taxon>
        <taxon>Herpotrichiellaceae</taxon>
        <taxon>Exophiala</taxon>
    </lineage>
</organism>
<dbReference type="InterPro" id="IPR053178">
    <property type="entry name" value="Osmoadaptation_assoc"/>
</dbReference>
<dbReference type="Proteomes" id="UP000027920">
    <property type="component" value="Unassembled WGS sequence"/>
</dbReference>
<dbReference type="OrthoDB" id="4314040at2759"/>
<dbReference type="EMBL" id="AMGV01000002">
    <property type="protein sequence ID" value="KEF60824.1"/>
    <property type="molecule type" value="Genomic_DNA"/>
</dbReference>
<evidence type="ECO:0008006" key="3">
    <source>
        <dbReference type="Google" id="ProtNLM"/>
    </source>
</evidence>
<dbReference type="RefSeq" id="XP_013263414.1">
    <property type="nucleotide sequence ID" value="XM_013407960.1"/>
</dbReference>
<reference evidence="1 2" key="1">
    <citation type="submission" date="2013-03" db="EMBL/GenBank/DDBJ databases">
        <title>The Genome Sequence of Exophiala aquamarina CBS 119918.</title>
        <authorList>
            <consortium name="The Broad Institute Genomics Platform"/>
            <person name="Cuomo C."/>
            <person name="de Hoog S."/>
            <person name="Gorbushina A."/>
            <person name="Walker B."/>
            <person name="Young S.K."/>
            <person name="Zeng Q."/>
            <person name="Gargeya S."/>
            <person name="Fitzgerald M."/>
            <person name="Haas B."/>
            <person name="Abouelleil A."/>
            <person name="Allen A.W."/>
            <person name="Alvarado L."/>
            <person name="Arachchi H.M."/>
            <person name="Berlin A.M."/>
            <person name="Chapman S.B."/>
            <person name="Gainer-Dewar J."/>
            <person name="Goldberg J."/>
            <person name="Griggs A."/>
            <person name="Gujja S."/>
            <person name="Hansen M."/>
            <person name="Howarth C."/>
            <person name="Imamovic A."/>
            <person name="Ireland A."/>
            <person name="Larimer J."/>
            <person name="McCowan C."/>
            <person name="Murphy C."/>
            <person name="Pearson M."/>
            <person name="Poon T.W."/>
            <person name="Priest M."/>
            <person name="Roberts A."/>
            <person name="Saif S."/>
            <person name="Shea T."/>
            <person name="Sisk P."/>
            <person name="Sykes S."/>
            <person name="Wortman J."/>
            <person name="Nusbaum C."/>
            <person name="Birren B."/>
        </authorList>
    </citation>
    <scope>NUCLEOTIDE SEQUENCE [LARGE SCALE GENOMIC DNA]</scope>
    <source>
        <strain evidence="1 2">CBS 119918</strain>
    </source>
</reference>
<gene>
    <name evidence="1" type="ORF">A1O9_02386</name>
</gene>
<dbReference type="HOGENOM" id="CLU_019524_3_0_1"/>
<evidence type="ECO:0000313" key="2">
    <source>
        <dbReference type="Proteomes" id="UP000027920"/>
    </source>
</evidence>
<proteinExistence type="predicted"/>
<dbReference type="AlphaFoldDB" id="A0A072PL79"/>
<protein>
    <recommendedName>
        <fullName evidence="3">Transcription factor domain-containing protein</fullName>
    </recommendedName>
</protein>
<comment type="caution">
    <text evidence="1">The sequence shown here is derived from an EMBL/GenBank/DDBJ whole genome shotgun (WGS) entry which is preliminary data.</text>
</comment>
<dbReference type="STRING" id="1182545.A0A072PL79"/>
<dbReference type="PANTHER" id="PTHR38111:SF11">
    <property type="entry name" value="TRANSCRIPTION FACTOR DOMAIN-CONTAINING PROTEIN-RELATED"/>
    <property type="match status" value="1"/>
</dbReference>